<protein>
    <submittedName>
        <fullName evidence="1">Uncharacterized protein</fullName>
    </submittedName>
</protein>
<accession>A0A9Q8WE00</accession>
<evidence type="ECO:0000313" key="2">
    <source>
        <dbReference type="Proteomes" id="UP000830671"/>
    </source>
</evidence>
<dbReference type="KEGG" id="clup:CLUP02_05365"/>
<dbReference type="EMBL" id="CP019475">
    <property type="protein sequence ID" value="UQC79884.1"/>
    <property type="molecule type" value="Genomic_DNA"/>
</dbReference>
<name>A0A9Q8WE00_9PEZI</name>
<proteinExistence type="predicted"/>
<keyword evidence="2" id="KW-1185">Reference proteome</keyword>
<dbReference type="RefSeq" id="XP_049141515.1">
    <property type="nucleotide sequence ID" value="XM_049284372.1"/>
</dbReference>
<sequence length="886" mass="98791">MWNGAPIARVSAPSRAFGLHPSSPCALSNTVTAVGKRMMHLLYADKAPQHLMCFQVPRINPELCFHSHDAHLLRISGVSKGKVPRTRSETCAQSAPLRYGDSRSHPRQVFSAGLLTMYVVAKEGAYLTAAAAFGISQHPPALASQPDAFTILSSVKAHLPLPEDCDPSDVQTRGSKGDQTVQLSIRTPDPICQILSLKRHQWHKKDQHRRRTRNASMFSPCQTRKDLILSLAIRPLSTPCPEDETLLLQGMSSQQYSNDAFQSEICIPKMTVVYFGRLEVVSFGCGAALQHLQHGQVEIRIPADLQACLCQSCNPEFRLRPVMAEYFSAGHRQHTKHQGAQIQEIIESYMGVASVETESSFKVASLGVAQGSTPRFNHIAKPKASQWLLLDSTRLTWRESKHHRVGLTPINCVYTLAKHCQCTPNINWTVRYNNGMVDAPSTGYNGGQLRHAVKATPACRDAASETQIPDDLYFTTPYHTNLSSHRYRCGAECGASPCRWEVFAPVSQVDQQSYTAIALNGPPASRGKVHCNAELRRWCNYHPAPYMSCSGDLHLRNHHGHDLLIIPRHAQFRLQWPTSRLADYLISALGQHFSAQCNITGPNPPVTSIPARFTSSGHSAQDPRLLQAGGYEFCANDAKFYLVSPCSSTNPTWSILPCLGNTLSARFKRIANKFVARQARKGRLAKNIAKRDFQHRRHCNHPILKSSASLRTWPSAPWLMKQFAHLFDAKVTRSFIMQPGSQKNAPKCIDNMLQILKASNPMSWESPYAPLPPRGAAFWTPEHSGFRCLLLIICANRSWRMKTCRVPKPLDVQGKPARGKLESKIEDITSEPGSISRLTFLVFTVYEIPPASWSWKSWQLVMAFFGFPNVQITAKKVPRLWDPGQA</sequence>
<reference evidence="1" key="1">
    <citation type="journal article" date="2021" name="Mol. Plant Microbe Interact.">
        <title>Complete Genome Sequence of the Plant-Pathogenic Fungus Colletotrichum lupini.</title>
        <authorList>
            <person name="Baroncelli R."/>
            <person name="Pensec F."/>
            <person name="Da Lio D."/>
            <person name="Boufleur T."/>
            <person name="Vicente I."/>
            <person name="Sarrocco S."/>
            <person name="Picot A."/>
            <person name="Baraldi E."/>
            <person name="Sukno S."/>
            <person name="Thon M."/>
            <person name="Le Floch G."/>
        </authorList>
    </citation>
    <scope>NUCLEOTIDE SEQUENCE</scope>
    <source>
        <strain evidence="1">IMI 504893</strain>
    </source>
</reference>
<organism evidence="1 2">
    <name type="scientific">Colletotrichum lupini</name>
    <dbReference type="NCBI Taxonomy" id="145971"/>
    <lineage>
        <taxon>Eukaryota</taxon>
        <taxon>Fungi</taxon>
        <taxon>Dikarya</taxon>
        <taxon>Ascomycota</taxon>
        <taxon>Pezizomycotina</taxon>
        <taxon>Sordariomycetes</taxon>
        <taxon>Hypocreomycetidae</taxon>
        <taxon>Glomerellales</taxon>
        <taxon>Glomerellaceae</taxon>
        <taxon>Colletotrichum</taxon>
        <taxon>Colletotrichum acutatum species complex</taxon>
    </lineage>
</organism>
<evidence type="ECO:0000313" key="1">
    <source>
        <dbReference type="EMBL" id="UQC79884.1"/>
    </source>
</evidence>
<dbReference type="AlphaFoldDB" id="A0A9Q8WE00"/>
<dbReference type="GeneID" id="73339382"/>
<gene>
    <name evidence="1" type="ORF">CLUP02_05365</name>
</gene>
<dbReference type="Proteomes" id="UP000830671">
    <property type="component" value="Chromosome 3"/>
</dbReference>